<dbReference type="InterPro" id="IPR056077">
    <property type="entry name" value="DUF7660"/>
</dbReference>
<evidence type="ECO:0000313" key="2">
    <source>
        <dbReference type="EMBL" id="MDV7223791.1"/>
    </source>
</evidence>
<accession>A0ABU4FV04</accession>
<dbReference type="Proteomes" id="UP001187346">
    <property type="component" value="Unassembled WGS sequence"/>
</dbReference>
<dbReference type="EMBL" id="JAWMAJ010000371">
    <property type="protein sequence ID" value="MDV7223791.1"/>
    <property type="molecule type" value="Genomic_DNA"/>
</dbReference>
<keyword evidence="3" id="KW-1185">Reference proteome</keyword>
<evidence type="ECO:0000313" key="3">
    <source>
        <dbReference type="Proteomes" id="UP001187346"/>
    </source>
</evidence>
<gene>
    <name evidence="2" type="ORF">R5A26_48545</name>
</gene>
<evidence type="ECO:0000259" key="1">
    <source>
        <dbReference type="Pfam" id="PF24693"/>
    </source>
</evidence>
<organism evidence="2 3">
    <name type="scientific">Streptomyces prunicolor</name>
    <dbReference type="NCBI Taxonomy" id="67348"/>
    <lineage>
        <taxon>Bacteria</taxon>
        <taxon>Bacillati</taxon>
        <taxon>Actinomycetota</taxon>
        <taxon>Actinomycetes</taxon>
        <taxon>Kitasatosporales</taxon>
        <taxon>Streptomycetaceae</taxon>
        <taxon>Streptomyces</taxon>
    </lineage>
</organism>
<sequence length="83" mass="9374">MSLTPDAEIRSREELSAFVRKLHQDFLQQGDTWENNTLATFLEALAAWVHDSPGWYQNLGKELPAGGDWTFLAHALQAAVVYE</sequence>
<dbReference type="Pfam" id="PF24693">
    <property type="entry name" value="DUF7660"/>
    <property type="match status" value="1"/>
</dbReference>
<comment type="caution">
    <text evidence="2">The sequence shown here is derived from an EMBL/GenBank/DDBJ whole genome shotgun (WGS) entry which is preliminary data.</text>
</comment>
<name>A0ABU4FV04_9ACTN</name>
<protein>
    <recommendedName>
        <fullName evidence="1">DUF7660 domain-containing protein</fullName>
    </recommendedName>
</protein>
<proteinExistence type="predicted"/>
<reference evidence="2 3" key="1">
    <citation type="submission" date="2023-10" db="EMBL/GenBank/DDBJ databases">
        <title>Characterization of rhizosphere-enriched actinobacteria from wheat plants lab-grown on chernevaya soil.</title>
        <authorList>
            <person name="Tikhonova E.N."/>
            <person name="Konopkin A."/>
            <person name="Kravchenko I.K."/>
        </authorList>
    </citation>
    <scope>NUCLEOTIDE SEQUENCE [LARGE SCALE GENOMIC DNA]</scope>
    <source>
        <strain evidence="2 3">RR29</strain>
    </source>
</reference>
<feature type="domain" description="DUF7660" evidence="1">
    <location>
        <begin position="11"/>
        <end position="83"/>
    </location>
</feature>
<dbReference type="RefSeq" id="WP_266869159.1">
    <property type="nucleotide sequence ID" value="NZ_JAPEMW010000002.1"/>
</dbReference>